<sequence>MKRLLNLIRGIHRDERGITGLETAIILIAFVIVATVFAFVVLTTGVFSSERGKETVFAGLQKARGTMELRGGVVVSATGSPADTVDDIVLTFGNAAAGDPIPLDPDATENTTIIAYRDDSVIDNDVTFTLVSILGDGDTLLEPGEVMTVLIDVATGISPAPTLVANDRFTLEV</sequence>
<keyword evidence="1" id="KW-0812">Transmembrane</keyword>
<organism evidence="2">
    <name type="scientific">marine sediment metagenome</name>
    <dbReference type="NCBI Taxonomy" id="412755"/>
    <lineage>
        <taxon>unclassified sequences</taxon>
        <taxon>metagenomes</taxon>
        <taxon>ecological metagenomes</taxon>
    </lineage>
</organism>
<accession>X0UU82</accession>
<gene>
    <name evidence="2" type="ORF">S01H1_38153</name>
</gene>
<comment type="caution">
    <text evidence="2">The sequence shown here is derived from an EMBL/GenBank/DDBJ whole genome shotgun (WGS) entry which is preliminary data.</text>
</comment>
<dbReference type="InterPro" id="IPR002774">
    <property type="entry name" value="Flagellin_arc-type"/>
</dbReference>
<keyword evidence="1" id="KW-0472">Membrane</keyword>
<dbReference type="PANTHER" id="PTHR35903:SF1">
    <property type="entry name" value="FLAGELLIN B1"/>
    <property type="match status" value="1"/>
</dbReference>
<protein>
    <recommendedName>
        <fullName evidence="3">Flagellin</fullName>
    </recommendedName>
</protein>
<evidence type="ECO:0000256" key="1">
    <source>
        <dbReference type="SAM" id="Phobius"/>
    </source>
</evidence>
<evidence type="ECO:0008006" key="3">
    <source>
        <dbReference type="Google" id="ProtNLM"/>
    </source>
</evidence>
<keyword evidence="1" id="KW-1133">Transmembrane helix</keyword>
<feature type="transmembrane region" description="Helical" evidence="1">
    <location>
        <begin position="21"/>
        <end position="47"/>
    </location>
</feature>
<dbReference type="GO" id="GO:0005198">
    <property type="term" value="F:structural molecule activity"/>
    <property type="evidence" value="ECO:0007669"/>
    <property type="project" value="InterPro"/>
</dbReference>
<dbReference type="PANTHER" id="PTHR35903">
    <property type="entry name" value="FLAGELLIN B1"/>
    <property type="match status" value="1"/>
</dbReference>
<dbReference type="InterPro" id="IPR013373">
    <property type="entry name" value="Flagellin/pilin_N_arc"/>
</dbReference>
<reference evidence="2" key="1">
    <citation type="journal article" date="2014" name="Front. Microbiol.">
        <title>High frequency of phylogenetically diverse reductive dehalogenase-homologous genes in deep subseafloor sedimentary metagenomes.</title>
        <authorList>
            <person name="Kawai M."/>
            <person name="Futagami T."/>
            <person name="Toyoda A."/>
            <person name="Takaki Y."/>
            <person name="Nishi S."/>
            <person name="Hori S."/>
            <person name="Arai W."/>
            <person name="Tsubouchi T."/>
            <person name="Morono Y."/>
            <person name="Uchiyama I."/>
            <person name="Ito T."/>
            <person name="Fujiyama A."/>
            <person name="Inagaki F."/>
            <person name="Takami H."/>
        </authorList>
    </citation>
    <scope>NUCLEOTIDE SEQUENCE</scope>
    <source>
        <strain evidence="2">Expedition CK06-06</strain>
    </source>
</reference>
<evidence type="ECO:0000313" key="2">
    <source>
        <dbReference type="EMBL" id="GAG02777.1"/>
    </source>
</evidence>
<dbReference type="NCBIfam" id="TIGR02537">
    <property type="entry name" value="arch_flag_Nterm"/>
    <property type="match status" value="1"/>
</dbReference>
<proteinExistence type="predicted"/>
<dbReference type="AlphaFoldDB" id="X0UU82"/>
<feature type="non-terminal residue" evidence="2">
    <location>
        <position position="173"/>
    </location>
</feature>
<dbReference type="Pfam" id="PF01917">
    <property type="entry name" value="Flagellin_arch-type"/>
    <property type="match status" value="1"/>
</dbReference>
<dbReference type="GO" id="GO:0097588">
    <property type="term" value="P:archaeal or bacterial-type flagellum-dependent cell motility"/>
    <property type="evidence" value="ECO:0007669"/>
    <property type="project" value="InterPro"/>
</dbReference>
<dbReference type="EMBL" id="BARS01023997">
    <property type="protein sequence ID" value="GAG02777.1"/>
    <property type="molecule type" value="Genomic_DNA"/>
</dbReference>
<name>X0UU82_9ZZZZ</name>